<protein>
    <submittedName>
        <fullName evidence="1">Uncharacterized protein</fullName>
    </submittedName>
</protein>
<organism evidence="1 2">
    <name type="scientific">Ixodes persulcatus</name>
    <name type="common">Taiga tick</name>
    <dbReference type="NCBI Taxonomy" id="34615"/>
    <lineage>
        <taxon>Eukaryota</taxon>
        <taxon>Metazoa</taxon>
        <taxon>Ecdysozoa</taxon>
        <taxon>Arthropoda</taxon>
        <taxon>Chelicerata</taxon>
        <taxon>Arachnida</taxon>
        <taxon>Acari</taxon>
        <taxon>Parasitiformes</taxon>
        <taxon>Ixodida</taxon>
        <taxon>Ixodoidea</taxon>
        <taxon>Ixodidae</taxon>
        <taxon>Ixodinae</taxon>
        <taxon>Ixodes</taxon>
    </lineage>
</organism>
<evidence type="ECO:0000313" key="1">
    <source>
        <dbReference type="EMBL" id="KAG0413960.1"/>
    </source>
</evidence>
<gene>
    <name evidence="1" type="ORF">HPB47_008891</name>
</gene>
<dbReference type="Proteomes" id="UP000805193">
    <property type="component" value="Unassembled WGS sequence"/>
</dbReference>
<reference evidence="1 2" key="1">
    <citation type="journal article" date="2020" name="Cell">
        <title>Large-Scale Comparative Analyses of Tick Genomes Elucidate Their Genetic Diversity and Vector Capacities.</title>
        <authorList>
            <consortium name="Tick Genome and Microbiome Consortium (TIGMIC)"/>
            <person name="Jia N."/>
            <person name="Wang J."/>
            <person name="Shi W."/>
            <person name="Du L."/>
            <person name="Sun Y."/>
            <person name="Zhan W."/>
            <person name="Jiang J.F."/>
            <person name="Wang Q."/>
            <person name="Zhang B."/>
            <person name="Ji P."/>
            <person name="Bell-Sakyi L."/>
            <person name="Cui X.M."/>
            <person name="Yuan T.T."/>
            <person name="Jiang B.G."/>
            <person name="Yang W.F."/>
            <person name="Lam T.T."/>
            <person name="Chang Q.C."/>
            <person name="Ding S.J."/>
            <person name="Wang X.J."/>
            <person name="Zhu J.G."/>
            <person name="Ruan X.D."/>
            <person name="Zhao L."/>
            <person name="Wei J.T."/>
            <person name="Ye R.Z."/>
            <person name="Que T.C."/>
            <person name="Du C.H."/>
            <person name="Zhou Y.H."/>
            <person name="Cheng J.X."/>
            <person name="Dai P.F."/>
            <person name="Guo W.B."/>
            <person name="Han X.H."/>
            <person name="Huang E.J."/>
            <person name="Li L.F."/>
            <person name="Wei W."/>
            <person name="Gao Y.C."/>
            <person name="Liu J.Z."/>
            <person name="Shao H.Z."/>
            <person name="Wang X."/>
            <person name="Wang C.C."/>
            <person name="Yang T.C."/>
            <person name="Huo Q.B."/>
            <person name="Li W."/>
            <person name="Chen H.Y."/>
            <person name="Chen S.E."/>
            <person name="Zhou L.G."/>
            <person name="Ni X.B."/>
            <person name="Tian J.H."/>
            <person name="Sheng Y."/>
            <person name="Liu T."/>
            <person name="Pan Y.S."/>
            <person name="Xia L.Y."/>
            <person name="Li J."/>
            <person name="Zhao F."/>
            <person name="Cao W.C."/>
        </authorList>
    </citation>
    <scope>NUCLEOTIDE SEQUENCE [LARGE SCALE GENOMIC DNA]</scope>
    <source>
        <strain evidence="1">Iper-2018</strain>
    </source>
</reference>
<name>A0AC60P3L8_IXOPE</name>
<dbReference type="EMBL" id="JABSTQ010011217">
    <property type="protein sequence ID" value="KAG0413960.1"/>
    <property type="molecule type" value="Genomic_DNA"/>
</dbReference>
<keyword evidence="2" id="KW-1185">Reference proteome</keyword>
<accession>A0AC60P3L8</accession>
<comment type="caution">
    <text evidence="1">The sequence shown here is derived from an EMBL/GenBank/DDBJ whole genome shotgun (WGS) entry which is preliminary data.</text>
</comment>
<sequence length="135" mass="14613">MRPDGGLSVIYRRGASTRSATEAEGASIDRRGPLDVQALALLATAWDRRLMFTVGQSTTTGEEDTVTWNEIHQKTQMHGGAHGYPDPSYLDRLLAELADHGVLPPDTPAGARPPPPPQQSLLVPKQEPLSPPKQE</sequence>
<proteinExistence type="predicted"/>
<evidence type="ECO:0000313" key="2">
    <source>
        <dbReference type="Proteomes" id="UP000805193"/>
    </source>
</evidence>